<organism evidence="1 2">
    <name type="scientific">Niastella populi</name>
    <dbReference type="NCBI Taxonomy" id="550983"/>
    <lineage>
        <taxon>Bacteria</taxon>
        <taxon>Pseudomonadati</taxon>
        <taxon>Bacteroidota</taxon>
        <taxon>Chitinophagia</taxon>
        <taxon>Chitinophagales</taxon>
        <taxon>Chitinophagaceae</taxon>
        <taxon>Niastella</taxon>
    </lineage>
</organism>
<comment type="caution">
    <text evidence="1">The sequence shown here is derived from an EMBL/GenBank/DDBJ whole genome shotgun (WGS) entry which is preliminary data.</text>
</comment>
<name>A0A1V9G1S3_9BACT</name>
<evidence type="ECO:0000313" key="2">
    <source>
        <dbReference type="Proteomes" id="UP000192276"/>
    </source>
</evidence>
<keyword evidence="2" id="KW-1185">Reference proteome</keyword>
<evidence type="ECO:0000313" key="1">
    <source>
        <dbReference type="EMBL" id="OQP64563.1"/>
    </source>
</evidence>
<proteinExistence type="predicted"/>
<dbReference type="EMBL" id="LWBP01000089">
    <property type="protein sequence ID" value="OQP64563.1"/>
    <property type="molecule type" value="Genomic_DNA"/>
</dbReference>
<reference evidence="2" key="1">
    <citation type="submission" date="2016-04" db="EMBL/GenBank/DDBJ databases">
        <authorList>
            <person name="Chen L."/>
            <person name="Zhuang W."/>
            <person name="Wang G."/>
        </authorList>
    </citation>
    <scope>NUCLEOTIDE SEQUENCE [LARGE SCALE GENOMIC DNA]</scope>
    <source>
        <strain evidence="2">208</strain>
    </source>
</reference>
<accession>A0A1V9G1S3</accession>
<dbReference type="AlphaFoldDB" id="A0A1V9G1S3"/>
<dbReference type="Proteomes" id="UP000192276">
    <property type="component" value="Unassembled WGS sequence"/>
</dbReference>
<sequence length="62" mass="6716">MNISVYYGLIFREPAVVIRQTPDFIGESCEMAFTNGGTPAIVNEHSNALLCVSTADSLLIPK</sequence>
<gene>
    <name evidence="1" type="ORF">A4R26_16065</name>
</gene>
<protein>
    <submittedName>
        <fullName evidence="1">Uncharacterized protein</fullName>
    </submittedName>
</protein>